<protein>
    <submittedName>
        <fullName evidence="2">Uncharacterized protein</fullName>
    </submittedName>
</protein>
<gene>
    <name evidence="2" type="ORF">GCM10022210_01660</name>
</gene>
<keyword evidence="1" id="KW-0812">Transmembrane</keyword>
<keyword evidence="1" id="KW-1133">Transmembrane helix</keyword>
<evidence type="ECO:0000313" key="3">
    <source>
        <dbReference type="Proteomes" id="UP001500742"/>
    </source>
</evidence>
<evidence type="ECO:0000256" key="1">
    <source>
        <dbReference type="SAM" id="Phobius"/>
    </source>
</evidence>
<reference evidence="3" key="1">
    <citation type="journal article" date="2019" name="Int. J. Syst. Evol. Microbiol.">
        <title>The Global Catalogue of Microorganisms (GCM) 10K type strain sequencing project: providing services to taxonomists for standard genome sequencing and annotation.</title>
        <authorList>
            <consortium name="The Broad Institute Genomics Platform"/>
            <consortium name="The Broad Institute Genome Sequencing Center for Infectious Disease"/>
            <person name="Wu L."/>
            <person name="Ma J."/>
        </authorList>
    </citation>
    <scope>NUCLEOTIDE SEQUENCE [LARGE SCALE GENOMIC DNA]</scope>
    <source>
        <strain evidence="3">JCM 16601</strain>
    </source>
</reference>
<feature type="transmembrane region" description="Helical" evidence="1">
    <location>
        <begin position="88"/>
        <end position="105"/>
    </location>
</feature>
<sequence>MSDELKNKAYSIASKLKREGYDNEVIRARLDKQGIPEELIKQVLTNLSIQQIVEVNKEQQPFYNLAMLKIGIGVFLAIASAILIPGQVYIPIGLIVGGIAAAAFFKGGRKL</sequence>
<dbReference type="EMBL" id="BAAAZC010000002">
    <property type="protein sequence ID" value="GAA3958063.1"/>
    <property type="molecule type" value="Genomic_DNA"/>
</dbReference>
<comment type="caution">
    <text evidence="2">The sequence shown here is derived from an EMBL/GenBank/DDBJ whole genome shotgun (WGS) entry which is preliminary data.</text>
</comment>
<organism evidence="2 3">
    <name type="scientific">Mucilaginibacter dorajii</name>
    <dbReference type="NCBI Taxonomy" id="692994"/>
    <lineage>
        <taxon>Bacteria</taxon>
        <taxon>Pseudomonadati</taxon>
        <taxon>Bacteroidota</taxon>
        <taxon>Sphingobacteriia</taxon>
        <taxon>Sphingobacteriales</taxon>
        <taxon>Sphingobacteriaceae</taxon>
        <taxon>Mucilaginibacter</taxon>
    </lineage>
</organism>
<keyword evidence="1" id="KW-0472">Membrane</keyword>
<feature type="transmembrane region" description="Helical" evidence="1">
    <location>
        <begin position="62"/>
        <end position="82"/>
    </location>
</feature>
<proteinExistence type="predicted"/>
<dbReference type="RefSeq" id="WP_259092663.1">
    <property type="nucleotide sequence ID" value="NZ_BAAAZC010000002.1"/>
</dbReference>
<evidence type="ECO:0000313" key="2">
    <source>
        <dbReference type="EMBL" id="GAA3958063.1"/>
    </source>
</evidence>
<accession>A0ABP7P1C0</accession>
<name>A0ABP7P1C0_9SPHI</name>
<dbReference type="Proteomes" id="UP001500742">
    <property type="component" value="Unassembled WGS sequence"/>
</dbReference>
<keyword evidence="3" id="KW-1185">Reference proteome</keyword>